<keyword evidence="5" id="KW-0548">Nucleotidyltransferase</keyword>
<accession>A0AA95NES2</accession>
<comment type="catalytic activity">
    <reaction evidence="2">
        <text>2 GTP = 3',3'-c-di-GMP + 2 diphosphate</text>
        <dbReference type="Rhea" id="RHEA:24898"/>
        <dbReference type="ChEBI" id="CHEBI:33019"/>
        <dbReference type="ChEBI" id="CHEBI:37565"/>
        <dbReference type="ChEBI" id="CHEBI:58805"/>
        <dbReference type="EC" id="2.7.7.65"/>
    </reaction>
</comment>
<evidence type="ECO:0000256" key="3">
    <source>
        <dbReference type="SAM" id="Phobius"/>
    </source>
</evidence>
<keyword evidence="5" id="KW-0808">Transferase</keyword>
<dbReference type="PANTHER" id="PTHR45138">
    <property type="entry name" value="REGULATORY COMPONENTS OF SENSORY TRANSDUCTION SYSTEM"/>
    <property type="match status" value="1"/>
</dbReference>
<dbReference type="GO" id="GO:0052621">
    <property type="term" value="F:diguanylate cyclase activity"/>
    <property type="evidence" value="ECO:0007669"/>
    <property type="project" value="UniProtKB-EC"/>
</dbReference>
<dbReference type="KEGG" id="pais:PFX98_10000"/>
<dbReference type="GO" id="GO:1902201">
    <property type="term" value="P:negative regulation of bacterial-type flagellum-dependent cell motility"/>
    <property type="evidence" value="ECO:0007669"/>
    <property type="project" value="TreeGrafter"/>
</dbReference>
<dbReference type="FunFam" id="3.30.70.270:FF:000001">
    <property type="entry name" value="Diguanylate cyclase domain protein"/>
    <property type="match status" value="1"/>
</dbReference>
<organism evidence="5 6">
    <name type="scientific">Paucibacter sediminis</name>
    <dbReference type="NCBI Taxonomy" id="3019553"/>
    <lineage>
        <taxon>Bacteria</taxon>
        <taxon>Pseudomonadati</taxon>
        <taxon>Pseudomonadota</taxon>
        <taxon>Betaproteobacteria</taxon>
        <taxon>Burkholderiales</taxon>
        <taxon>Sphaerotilaceae</taxon>
        <taxon>Roseateles</taxon>
    </lineage>
</organism>
<keyword evidence="6" id="KW-1185">Reference proteome</keyword>
<dbReference type="SMART" id="SM00267">
    <property type="entry name" value="GGDEF"/>
    <property type="match status" value="1"/>
</dbReference>
<sequence length="513" mass="56407">MPPSLLPSTLKLRHHALVWLALSGLIMATICATTFVHHLEQLRAEAESTFASRSALLAKFVALHRDRVTVMRKLMQERYATGAVQPSPAPNAERHAGQDSWSLLPEPDAAGIASGSAPLPLSNEQSRELAAAMAMDAQIKAALQYDADLAWLYYLSAQRFIYIAPHGKVGSFHFSDALYERGYWEASSPTRNPARRMILKGPYQDLAGQGWIVTFAEPVYAAEHMLGVVAVDLRINTLEQLANVGRSLGETMMVSGDQRLIAKQSGFAPGMRLHPPLSHKLIDWNADDGGDLWLSSSVIDDELWLVHRLRRRELYLAAARESGSAWLMVLLFGLLAMMAVRLRAALIQAKLLMRTDPLTQALNRRGFYEKAEGLLALAQRQQLVLAVLIMDIDFFKKINDSHGHAVGDTVLKDLGTALRSTKRSSDLVCRWGGEEFVLLLPLASSDQALASAERLRAHAQLIHVGDINGPTITLSGGLVIKRADEPLDAAIKRADELLYEAKQGGRNNIRAAT</sequence>
<dbReference type="InterPro" id="IPR029787">
    <property type="entry name" value="Nucleotide_cyclase"/>
</dbReference>
<dbReference type="InterPro" id="IPR000160">
    <property type="entry name" value="GGDEF_dom"/>
</dbReference>
<keyword evidence="3" id="KW-1133">Transmembrane helix</keyword>
<evidence type="ECO:0000313" key="5">
    <source>
        <dbReference type="EMBL" id="WIT13935.1"/>
    </source>
</evidence>
<evidence type="ECO:0000259" key="4">
    <source>
        <dbReference type="PROSITE" id="PS50887"/>
    </source>
</evidence>
<gene>
    <name evidence="5" type="ORF">PFX98_10000</name>
</gene>
<dbReference type="NCBIfam" id="TIGR00254">
    <property type="entry name" value="GGDEF"/>
    <property type="match status" value="1"/>
</dbReference>
<keyword evidence="3" id="KW-0472">Membrane</keyword>
<proteinExistence type="predicted"/>
<dbReference type="RefSeq" id="WP_285235055.1">
    <property type="nucleotide sequence ID" value="NZ_CP116346.1"/>
</dbReference>
<evidence type="ECO:0000256" key="2">
    <source>
        <dbReference type="ARBA" id="ARBA00034247"/>
    </source>
</evidence>
<feature type="domain" description="GGDEF" evidence="4">
    <location>
        <begin position="383"/>
        <end position="513"/>
    </location>
</feature>
<dbReference type="Gene3D" id="3.30.70.270">
    <property type="match status" value="1"/>
</dbReference>
<dbReference type="SUPFAM" id="SSF55073">
    <property type="entry name" value="Nucleotide cyclase"/>
    <property type="match status" value="1"/>
</dbReference>
<dbReference type="GO" id="GO:0005886">
    <property type="term" value="C:plasma membrane"/>
    <property type="evidence" value="ECO:0007669"/>
    <property type="project" value="TreeGrafter"/>
</dbReference>
<keyword evidence="3" id="KW-0812">Transmembrane</keyword>
<dbReference type="Gene3D" id="3.30.450.20">
    <property type="entry name" value="PAS domain"/>
    <property type="match status" value="2"/>
</dbReference>
<feature type="transmembrane region" description="Helical" evidence="3">
    <location>
        <begin position="325"/>
        <end position="344"/>
    </location>
</feature>
<name>A0AA95NES2_9BURK</name>
<evidence type="ECO:0000256" key="1">
    <source>
        <dbReference type="ARBA" id="ARBA00012528"/>
    </source>
</evidence>
<dbReference type="PANTHER" id="PTHR45138:SF9">
    <property type="entry name" value="DIGUANYLATE CYCLASE DGCM-RELATED"/>
    <property type="match status" value="1"/>
</dbReference>
<dbReference type="EMBL" id="CP116346">
    <property type="protein sequence ID" value="WIT13935.1"/>
    <property type="molecule type" value="Genomic_DNA"/>
</dbReference>
<dbReference type="InterPro" id="IPR050469">
    <property type="entry name" value="Diguanylate_Cyclase"/>
</dbReference>
<dbReference type="EC" id="2.7.7.65" evidence="1"/>
<dbReference type="GO" id="GO:0043709">
    <property type="term" value="P:cell adhesion involved in single-species biofilm formation"/>
    <property type="evidence" value="ECO:0007669"/>
    <property type="project" value="TreeGrafter"/>
</dbReference>
<dbReference type="CDD" id="cd18773">
    <property type="entry name" value="PDC1_HK_sensor"/>
    <property type="match status" value="1"/>
</dbReference>
<dbReference type="AlphaFoldDB" id="A0AA95NES2"/>
<dbReference type="PROSITE" id="PS50887">
    <property type="entry name" value="GGDEF"/>
    <property type="match status" value="1"/>
</dbReference>
<dbReference type="CDD" id="cd01949">
    <property type="entry name" value="GGDEF"/>
    <property type="match status" value="1"/>
</dbReference>
<protein>
    <recommendedName>
        <fullName evidence="1">diguanylate cyclase</fullName>
        <ecNumber evidence="1">2.7.7.65</ecNumber>
    </recommendedName>
</protein>
<dbReference type="InterPro" id="IPR043128">
    <property type="entry name" value="Rev_trsase/Diguanyl_cyclase"/>
</dbReference>
<reference evidence="5" key="1">
    <citation type="submission" date="2023-01" db="EMBL/GenBank/DDBJ databases">
        <title>Whole genome sequence of Paucibacter sp. S2-9 isolated from pond sediment.</title>
        <authorList>
            <person name="Jung J.Y."/>
        </authorList>
    </citation>
    <scope>NUCLEOTIDE SEQUENCE</scope>
    <source>
        <strain evidence="5">S2-9</strain>
    </source>
</reference>
<dbReference type="Proteomes" id="UP001177769">
    <property type="component" value="Chromosome"/>
</dbReference>
<dbReference type="Pfam" id="PF00990">
    <property type="entry name" value="GGDEF"/>
    <property type="match status" value="1"/>
</dbReference>
<evidence type="ECO:0000313" key="6">
    <source>
        <dbReference type="Proteomes" id="UP001177769"/>
    </source>
</evidence>